<accession>A0A2A5JTK2</accession>
<evidence type="ECO:0000313" key="3">
    <source>
        <dbReference type="EMBL" id="PCK32611.1"/>
    </source>
</evidence>
<dbReference type="AlphaFoldDB" id="A0A2A5JTK2"/>
<dbReference type="Proteomes" id="UP000228621">
    <property type="component" value="Unassembled WGS sequence"/>
</dbReference>
<name>A0A2A5JTK2_PSEO7</name>
<reference evidence="4" key="1">
    <citation type="journal article" date="2019" name="Genome Announc.">
        <title>Draft Genome Sequence of Pseudoalteromonas piscicida Strain 36Y ROTHPW, an Hypersaline Seawater Isolate from the South Coast of Sonora, Mexico.</title>
        <authorList>
            <person name="Sanchez-Diaz R."/>
            <person name="Molina-Garza Z.J."/>
            <person name="Cruz-Suarez L.E."/>
            <person name="Selvin J."/>
            <person name="Kiran G.S."/>
            <person name="Ibarra-Gamez J.C."/>
            <person name="Gomez-Gil B."/>
            <person name="Galaviz-Silva L."/>
        </authorList>
    </citation>
    <scope>NUCLEOTIDE SEQUENCE [LARGE SCALE GENOMIC DNA]</scope>
    <source>
        <strain evidence="4">36Y_RITHPW</strain>
    </source>
</reference>
<dbReference type="OrthoDB" id="4608673at2"/>
<dbReference type="InterPro" id="IPR018376">
    <property type="entry name" value="Enoyl-CoA_hyd/isom_CS"/>
</dbReference>
<dbReference type="PANTHER" id="PTHR43149:SF1">
    <property type="entry name" value="DELTA(3,5)-DELTA(2,4)-DIENOYL-COA ISOMERASE, MITOCHONDRIAL"/>
    <property type="match status" value="1"/>
</dbReference>
<dbReference type="EMBL" id="NKHF01000027">
    <property type="protein sequence ID" value="PCK32611.1"/>
    <property type="molecule type" value="Genomic_DNA"/>
</dbReference>
<sequence length="265" mass="29132">MISYTETNNIAYVTLSRPEKQNALSVEMFVGLDKAINTIAKNKTIRAVVLQGEGAHFCAGLDVKSVLKKPTGIVKLLRKWLPGNANLVQRVVLGWQSLPVPVIAKISGNCLGGGCHIALGADIRIADNSAQFAIMEAKWGLCPDMGGSLLLPATMNKDKALLMTIHAERITAQQALEDGLITELCDDTDARINQLLAQFSSRSPDAIAAIKKVYNRAYNQPSRKLLWLETWSQIKLLKAKNTKIAMKNAGTTEHDKKPFLPRMKW</sequence>
<dbReference type="PANTHER" id="PTHR43149">
    <property type="entry name" value="ENOYL-COA HYDRATASE"/>
    <property type="match status" value="1"/>
</dbReference>
<protein>
    <submittedName>
        <fullName evidence="3">Enoyl-CoA hydratase</fullName>
    </submittedName>
</protein>
<gene>
    <name evidence="3" type="ORF">CEX98_06220</name>
</gene>
<keyword evidence="4" id="KW-1185">Reference proteome</keyword>
<dbReference type="GO" id="GO:0016853">
    <property type="term" value="F:isomerase activity"/>
    <property type="evidence" value="ECO:0007669"/>
    <property type="project" value="InterPro"/>
</dbReference>
<dbReference type="NCBIfam" id="NF005699">
    <property type="entry name" value="PRK07509.1"/>
    <property type="match status" value="1"/>
</dbReference>
<evidence type="ECO:0000313" key="4">
    <source>
        <dbReference type="Proteomes" id="UP000228621"/>
    </source>
</evidence>
<dbReference type="PROSITE" id="PS00166">
    <property type="entry name" value="ENOYL_COA_HYDRATASE"/>
    <property type="match status" value="1"/>
</dbReference>
<dbReference type="CDD" id="cd06558">
    <property type="entry name" value="crotonase-like"/>
    <property type="match status" value="1"/>
</dbReference>
<proteinExistence type="inferred from homology"/>
<dbReference type="Pfam" id="PF00378">
    <property type="entry name" value="ECH_1"/>
    <property type="match status" value="1"/>
</dbReference>
<evidence type="ECO:0000256" key="1">
    <source>
        <dbReference type="ARBA" id="ARBA00005254"/>
    </source>
</evidence>
<comment type="caution">
    <text evidence="3">The sequence shown here is derived from an EMBL/GenBank/DDBJ whole genome shotgun (WGS) entry which is preliminary data.</text>
</comment>
<organism evidence="3 4">
    <name type="scientific">Pseudoalteromonas piscicida</name>
    <dbReference type="NCBI Taxonomy" id="43662"/>
    <lineage>
        <taxon>Bacteria</taxon>
        <taxon>Pseudomonadati</taxon>
        <taxon>Pseudomonadota</taxon>
        <taxon>Gammaproteobacteria</taxon>
        <taxon>Alteromonadales</taxon>
        <taxon>Pseudoalteromonadaceae</taxon>
        <taxon>Pseudoalteromonas</taxon>
    </lineage>
</organism>
<comment type="similarity">
    <text evidence="1 2">Belongs to the enoyl-CoA hydratase/isomerase family.</text>
</comment>
<dbReference type="Gene3D" id="3.90.226.10">
    <property type="entry name" value="2-enoyl-CoA Hydratase, Chain A, domain 1"/>
    <property type="match status" value="1"/>
</dbReference>
<dbReference type="RefSeq" id="WP_099641251.1">
    <property type="nucleotide sequence ID" value="NZ_NKHF01000027.1"/>
</dbReference>
<dbReference type="InterPro" id="IPR001753">
    <property type="entry name" value="Enoyl-CoA_hydra/iso"/>
</dbReference>
<evidence type="ECO:0000256" key="2">
    <source>
        <dbReference type="RuleBase" id="RU003707"/>
    </source>
</evidence>
<dbReference type="InterPro" id="IPR045002">
    <property type="entry name" value="Ech1-like"/>
</dbReference>
<dbReference type="InterPro" id="IPR029045">
    <property type="entry name" value="ClpP/crotonase-like_dom_sf"/>
</dbReference>
<dbReference type="SUPFAM" id="SSF52096">
    <property type="entry name" value="ClpP/crotonase"/>
    <property type="match status" value="1"/>
</dbReference>